<accession>A0A2D3I670</accession>
<dbReference type="EMBL" id="MF768985">
    <property type="protein sequence ID" value="ATU83883.1"/>
    <property type="molecule type" value="Genomic_DNA"/>
</dbReference>
<proteinExistence type="predicted"/>
<feature type="region of interest" description="Disordered" evidence="1">
    <location>
        <begin position="1"/>
        <end position="20"/>
    </location>
</feature>
<sequence>MLLLTTTATTNTATNTRGTLTNPAPTILLTLLLTSMKIPPRGHAVIATLDSQKDPTMAVITGSTQGIQLSTLIDMEQ</sequence>
<name>A0A2D3I670_9VIRU</name>
<reference evidence="2" key="1">
    <citation type="journal article" date="2018" name="Aquaculture">
        <title>Complete genome sequence of a white spot syndrome virus associated with a disease incursion in Australia.</title>
        <authorList>
            <person name="Oakey J."/>
            <person name="Smith C.S."/>
        </authorList>
    </citation>
    <scope>NUCLEOTIDE SEQUENCE [LARGE SCALE GENOMIC DNA]</scope>
    <source>
        <strain evidence="2">WSSV-AU</strain>
    </source>
</reference>
<organism evidence="2">
    <name type="scientific">White spot syndrome virus</name>
    <dbReference type="NCBI Taxonomy" id="342409"/>
    <lineage>
        <taxon>Viruses</taxon>
        <taxon>Viruses incertae sedis</taxon>
        <taxon>Naldaviricetes</taxon>
        <taxon>Nimaviridae</taxon>
        <taxon>Whispovirus</taxon>
    </lineage>
</organism>
<protein>
    <submittedName>
        <fullName evidence="2">ORF1171</fullName>
    </submittedName>
</protein>
<dbReference type="Proteomes" id="UP000267516">
    <property type="component" value="Segment"/>
</dbReference>
<evidence type="ECO:0000313" key="2">
    <source>
        <dbReference type="EMBL" id="ATU83883.1"/>
    </source>
</evidence>
<evidence type="ECO:0000256" key="1">
    <source>
        <dbReference type="SAM" id="MobiDB-lite"/>
    </source>
</evidence>